<dbReference type="PANTHER" id="PTHR43025">
    <property type="entry name" value="MONOGALACTOSYLDIACYLGLYCEROL SYNTHASE"/>
    <property type="match status" value="1"/>
</dbReference>
<name>A0A0G1JFA3_UNCKA</name>
<gene>
    <name evidence="1" type="ORF">UW65_C0006G0008</name>
</gene>
<evidence type="ECO:0008006" key="3">
    <source>
        <dbReference type="Google" id="ProtNLM"/>
    </source>
</evidence>
<dbReference type="InterPro" id="IPR050519">
    <property type="entry name" value="Glycosyltransf_28_UgtP"/>
</dbReference>
<accession>A0A0G1JFA3</accession>
<evidence type="ECO:0000313" key="2">
    <source>
        <dbReference type="Proteomes" id="UP000034783"/>
    </source>
</evidence>
<dbReference type="EMBL" id="LCJD01000006">
    <property type="protein sequence ID" value="KKT69985.1"/>
    <property type="molecule type" value="Genomic_DNA"/>
</dbReference>
<protein>
    <recommendedName>
        <fullName evidence="3">Monogalactosyldiacylglycerol synthase</fullName>
    </recommendedName>
</protein>
<evidence type="ECO:0000313" key="1">
    <source>
        <dbReference type="EMBL" id="KKT69985.1"/>
    </source>
</evidence>
<dbReference type="PANTHER" id="PTHR43025:SF3">
    <property type="entry name" value="MONOGALACTOSYLDIACYLGLYCEROL SYNTHASE 1, CHLOROPLASTIC"/>
    <property type="match status" value="1"/>
</dbReference>
<comment type="caution">
    <text evidence="1">The sequence shown here is derived from an EMBL/GenBank/DDBJ whole genome shotgun (WGS) entry which is preliminary data.</text>
</comment>
<dbReference type="AlphaFoldDB" id="A0A0G1JFA3"/>
<dbReference type="Gene3D" id="3.40.50.2000">
    <property type="entry name" value="Glycogen Phosphorylase B"/>
    <property type="match status" value="1"/>
</dbReference>
<organism evidence="1 2">
    <name type="scientific">candidate division WWE3 bacterium GW2011_GWB1_44_4</name>
    <dbReference type="NCBI Taxonomy" id="1619116"/>
    <lineage>
        <taxon>Bacteria</taxon>
        <taxon>Katanobacteria</taxon>
    </lineage>
</organism>
<dbReference type="SUPFAM" id="SSF53756">
    <property type="entry name" value="UDP-Glycosyltransferase/glycogen phosphorylase"/>
    <property type="match status" value="1"/>
</dbReference>
<dbReference type="Proteomes" id="UP000034783">
    <property type="component" value="Unassembled WGS sequence"/>
</dbReference>
<sequence length="359" mass="41476">MPQDANNKVLILTGKAGQGHISIAKSLEYWTAQWGFEPKVLDILPGYINTTYKINLKTHTHTPMFKITDNRYLSKLMVRGFNGSLEERVEALCPDYKAYGVAISTHPLLHPNFAQTNVIILPDPEIHGMYMAPPKPNHYLSFWKWDRRYELLGPIVRKGFYNERKYQSKQGLKKECGFDPNKQTAIIIAGGEWINRSQDYIDILGYSFDPNTIEFVFLCGKNDRFRQENTERYKGLNMKFLGWMDDTEISRVFRAGDFGIYFSGSQVITETGICKLPLYILDCMGAQESGFVQIVEKNGAGRSVRGSYWEKIDKLKALVPQTDRLFEKNLDKWSKYLMERPKVWEDFFTKKILANGKNV</sequence>
<proteinExistence type="predicted"/>
<reference evidence="1 2" key="1">
    <citation type="journal article" date="2015" name="Nature">
        <title>rRNA introns, odd ribosomes, and small enigmatic genomes across a large radiation of phyla.</title>
        <authorList>
            <person name="Brown C.T."/>
            <person name="Hug L.A."/>
            <person name="Thomas B.C."/>
            <person name="Sharon I."/>
            <person name="Castelle C.J."/>
            <person name="Singh A."/>
            <person name="Wilkins M.J."/>
            <person name="Williams K.H."/>
            <person name="Banfield J.F."/>
        </authorList>
    </citation>
    <scope>NUCLEOTIDE SEQUENCE [LARGE SCALE GENOMIC DNA]</scope>
</reference>